<organism evidence="3">
    <name type="scientific">hydrothermal vent metagenome</name>
    <dbReference type="NCBI Taxonomy" id="652676"/>
    <lineage>
        <taxon>unclassified sequences</taxon>
        <taxon>metagenomes</taxon>
        <taxon>ecological metagenomes</taxon>
    </lineage>
</organism>
<reference evidence="3" key="1">
    <citation type="submission" date="2018-06" db="EMBL/GenBank/DDBJ databases">
        <authorList>
            <person name="Zhirakovskaya E."/>
        </authorList>
    </citation>
    <scope>NUCLEOTIDE SEQUENCE</scope>
</reference>
<evidence type="ECO:0000313" key="3">
    <source>
        <dbReference type="EMBL" id="VAX16012.1"/>
    </source>
</evidence>
<dbReference type="InterPro" id="IPR050378">
    <property type="entry name" value="Metallo-dep_Hydrolases_sf"/>
</dbReference>
<dbReference type="InterPro" id="IPR011059">
    <property type="entry name" value="Metal-dep_hydrolase_composite"/>
</dbReference>
<dbReference type="GO" id="GO:0016810">
    <property type="term" value="F:hydrolase activity, acting on carbon-nitrogen (but not peptide) bonds"/>
    <property type="evidence" value="ECO:0007669"/>
    <property type="project" value="InterPro"/>
</dbReference>
<gene>
    <name evidence="3" type="ORF">MNBD_NITROSPINAE01-1350</name>
</gene>
<sequence length="81" mass="8640">MNITIENGQVIDPANSEDSVSRPLYIQDGKVTDSAGNSPEKLDATGCVVMPGGVDIHTHVAGAGSQEQFAKAEQNRPQYRQ</sequence>
<keyword evidence="3" id="KW-0560">Oxidoreductase</keyword>
<feature type="domain" description="Amidohydrolase 3" evidence="2">
    <location>
        <begin position="42"/>
        <end position="74"/>
    </location>
</feature>
<dbReference type="Gene3D" id="2.30.40.10">
    <property type="entry name" value="Urease, subunit C, domain 1"/>
    <property type="match status" value="1"/>
</dbReference>
<dbReference type="PANTHER" id="PTHR11647">
    <property type="entry name" value="HYDRANTOINASE/DIHYDROPYRIMIDINASE FAMILY MEMBER"/>
    <property type="match status" value="1"/>
</dbReference>
<name>A0A3B1BIT5_9ZZZZ</name>
<dbReference type="EC" id="1.2.99.5" evidence="3"/>
<dbReference type="SUPFAM" id="SSF51338">
    <property type="entry name" value="Composite domain of metallo-dependent hydrolases"/>
    <property type="match status" value="1"/>
</dbReference>
<feature type="non-terminal residue" evidence="3">
    <location>
        <position position="81"/>
    </location>
</feature>
<evidence type="ECO:0000256" key="1">
    <source>
        <dbReference type="SAM" id="MobiDB-lite"/>
    </source>
</evidence>
<dbReference type="Pfam" id="PF07969">
    <property type="entry name" value="Amidohydro_3"/>
    <property type="match status" value="1"/>
</dbReference>
<evidence type="ECO:0000259" key="2">
    <source>
        <dbReference type="Pfam" id="PF07969"/>
    </source>
</evidence>
<proteinExistence type="predicted"/>
<dbReference type="GO" id="GO:0016491">
    <property type="term" value="F:oxidoreductase activity"/>
    <property type="evidence" value="ECO:0007669"/>
    <property type="project" value="UniProtKB-KW"/>
</dbReference>
<accession>A0A3B1BIT5</accession>
<dbReference type="PANTHER" id="PTHR11647:SF1">
    <property type="entry name" value="COLLAPSIN RESPONSE MEDIATOR PROTEIN"/>
    <property type="match status" value="1"/>
</dbReference>
<protein>
    <submittedName>
        <fullName evidence="3">Formylmethanofuran dehydrogenase subunit A</fullName>
        <ecNumber evidence="3">1.2.99.5</ecNumber>
    </submittedName>
</protein>
<dbReference type="EMBL" id="UOGC01000021">
    <property type="protein sequence ID" value="VAX16012.1"/>
    <property type="molecule type" value="Genomic_DNA"/>
</dbReference>
<feature type="region of interest" description="Disordered" evidence="1">
    <location>
        <begin position="1"/>
        <end position="22"/>
    </location>
</feature>
<dbReference type="InterPro" id="IPR013108">
    <property type="entry name" value="Amidohydro_3"/>
</dbReference>
<dbReference type="AlphaFoldDB" id="A0A3B1BIT5"/>